<evidence type="ECO:0000313" key="2">
    <source>
        <dbReference type="EMBL" id="KAH3738393.1"/>
    </source>
</evidence>
<dbReference type="Proteomes" id="UP000828390">
    <property type="component" value="Unassembled WGS sequence"/>
</dbReference>
<accession>A0A9D4D6Y8</accession>
<protein>
    <submittedName>
        <fullName evidence="2">Uncharacterized protein</fullName>
    </submittedName>
</protein>
<reference evidence="2" key="1">
    <citation type="journal article" date="2019" name="bioRxiv">
        <title>The Genome of the Zebra Mussel, Dreissena polymorpha: A Resource for Invasive Species Research.</title>
        <authorList>
            <person name="McCartney M.A."/>
            <person name="Auch B."/>
            <person name="Kono T."/>
            <person name="Mallez S."/>
            <person name="Zhang Y."/>
            <person name="Obille A."/>
            <person name="Becker A."/>
            <person name="Abrahante J.E."/>
            <person name="Garbe J."/>
            <person name="Badalamenti J.P."/>
            <person name="Herman A."/>
            <person name="Mangelson H."/>
            <person name="Liachko I."/>
            <person name="Sullivan S."/>
            <person name="Sone E.D."/>
            <person name="Koren S."/>
            <person name="Silverstein K.A.T."/>
            <person name="Beckman K.B."/>
            <person name="Gohl D.M."/>
        </authorList>
    </citation>
    <scope>NUCLEOTIDE SEQUENCE</scope>
    <source>
        <strain evidence="2">Duluth1</strain>
        <tissue evidence="2">Whole animal</tissue>
    </source>
</reference>
<feature type="compositionally biased region" description="Basic residues" evidence="1">
    <location>
        <begin position="11"/>
        <end position="25"/>
    </location>
</feature>
<name>A0A9D4D6Y8_DREPO</name>
<proteinExistence type="predicted"/>
<keyword evidence="3" id="KW-1185">Reference proteome</keyword>
<dbReference type="AlphaFoldDB" id="A0A9D4D6Y8"/>
<evidence type="ECO:0000313" key="3">
    <source>
        <dbReference type="Proteomes" id="UP000828390"/>
    </source>
</evidence>
<organism evidence="2 3">
    <name type="scientific">Dreissena polymorpha</name>
    <name type="common">Zebra mussel</name>
    <name type="synonym">Mytilus polymorpha</name>
    <dbReference type="NCBI Taxonomy" id="45954"/>
    <lineage>
        <taxon>Eukaryota</taxon>
        <taxon>Metazoa</taxon>
        <taxon>Spiralia</taxon>
        <taxon>Lophotrochozoa</taxon>
        <taxon>Mollusca</taxon>
        <taxon>Bivalvia</taxon>
        <taxon>Autobranchia</taxon>
        <taxon>Heteroconchia</taxon>
        <taxon>Euheterodonta</taxon>
        <taxon>Imparidentia</taxon>
        <taxon>Neoheterodontei</taxon>
        <taxon>Myida</taxon>
        <taxon>Dreissenoidea</taxon>
        <taxon>Dreissenidae</taxon>
        <taxon>Dreissena</taxon>
    </lineage>
</organism>
<reference evidence="2" key="2">
    <citation type="submission" date="2020-11" db="EMBL/GenBank/DDBJ databases">
        <authorList>
            <person name="McCartney M.A."/>
            <person name="Auch B."/>
            <person name="Kono T."/>
            <person name="Mallez S."/>
            <person name="Becker A."/>
            <person name="Gohl D.M."/>
            <person name="Silverstein K.A.T."/>
            <person name="Koren S."/>
            <person name="Bechman K.B."/>
            <person name="Herman A."/>
            <person name="Abrahante J.E."/>
            <person name="Garbe J."/>
        </authorList>
    </citation>
    <scope>NUCLEOTIDE SEQUENCE</scope>
    <source>
        <strain evidence="2">Duluth1</strain>
        <tissue evidence="2">Whole animal</tissue>
    </source>
</reference>
<feature type="region of interest" description="Disordered" evidence="1">
    <location>
        <begin position="1"/>
        <end position="40"/>
    </location>
</feature>
<evidence type="ECO:0000256" key="1">
    <source>
        <dbReference type="SAM" id="MobiDB-lite"/>
    </source>
</evidence>
<gene>
    <name evidence="2" type="ORF">DPMN_045026</name>
</gene>
<comment type="caution">
    <text evidence="2">The sequence shown here is derived from an EMBL/GenBank/DDBJ whole genome shotgun (WGS) entry which is preliminary data.</text>
</comment>
<dbReference type="EMBL" id="JAIWYP010000011">
    <property type="protein sequence ID" value="KAH3738393.1"/>
    <property type="molecule type" value="Genomic_DNA"/>
</dbReference>
<sequence>MKNEVDACRSRPVHQRSRPPRRQQQQRRTTATPAGPSPHIEHKSFFNCDTFYNFGQCPAEGKQCRNCNKLNHFAQTIIYIP</sequence>